<sequence>MPKNLFTLTLMFILSLKTALALTLSDNLKHYIYSSELGVYHSGLTDEESEELLLKQLEVASECALSAGYCEHALYSFLITEQIKIRETDSTLVQQKLLYLQDAYTQLEQGGETLTAFDVPLNFTNIRIEEMKQKLLKDILMANAQATPIEFKGAYATLLKEVEENKLERLNISALTETLDVKNKLTKSYLQLLQSVLRRYSQSNFLDLQMNELMSSTVSETLNKSGRPVRCESCTIKFIIEYYNDYSPVKSYGEASVADFVSKRTLARVGFDNYRIAFPHYYVHEIVPFLLSLKTYIHENAPKFVDNGQSLNNLTNNERLMIFQEIKDAIKRDGVKMSLSSVLNMTFRWLTATGQMESLLSSGVKLASLRSGQFDPGSHNKIFAVNIFTNVVLKKVPRILEGEVLRYGCSRSEWQLPAVLYMLLEDKCVFTPTFKKGVFSITASMTLHEQDESVYTLSIYHKPTNTTLFNRAISKKQEIRLYKAALGSFSIDDLILYIHNNNSEVREDIASIQLTDLMFDTGFGGVIKNNVFYFVKKLETPKFNQFRAEDYGCPFVSRTTEQQVECLRDTLNTYRLPNYFYKNMESIGPVFSGLHTSLENIIENEDLLRKEAERLAIEKLMENALSGRGWGSGNGPYGF</sequence>
<name>A0A511QFS0_9VIBR</name>
<comment type="caution">
    <text evidence="2">The sequence shown here is derived from an EMBL/GenBank/DDBJ whole genome shotgun (WGS) entry which is preliminary data.</text>
</comment>
<evidence type="ECO:0000256" key="1">
    <source>
        <dbReference type="SAM" id="SignalP"/>
    </source>
</evidence>
<feature type="chain" id="PRO_5022160500" evidence="1">
    <location>
        <begin position="22"/>
        <end position="639"/>
    </location>
</feature>
<keyword evidence="1" id="KW-0732">Signal</keyword>
<proteinExistence type="predicted"/>
<evidence type="ECO:0000313" key="2">
    <source>
        <dbReference type="EMBL" id="GEM76150.1"/>
    </source>
</evidence>
<protein>
    <submittedName>
        <fullName evidence="2">Uncharacterized protein</fullName>
    </submittedName>
</protein>
<feature type="signal peptide" evidence="1">
    <location>
        <begin position="1"/>
        <end position="21"/>
    </location>
</feature>
<dbReference type="AlphaFoldDB" id="A0A511QFS0"/>
<organism evidence="2 3">
    <name type="scientific">Vibrio sagamiensis NBRC 104589</name>
    <dbReference type="NCBI Taxonomy" id="1219064"/>
    <lineage>
        <taxon>Bacteria</taxon>
        <taxon>Pseudomonadati</taxon>
        <taxon>Pseudomonadota</taxon>
        <taxon>Gammaproteobacteria</taxon>
        <taxon>Vibrionales</taxon>
        <taxon>Vibrionaceae</taxon>
        <taxon>Vibrio</taxon>
    </lineage>
</organism>
<evidence type="ECO:0000313" key="3">
    <source>
        <dbReference type="Proteomes" id="UP000321922"/>
    </source>
</evidence>
<dbReference type="OrthoDB" id="5904480at2"/>
<dbReference type="RefSeq" id="WP_039982281.1">
    <property type="nucleotide sequence ID" value="NZ_BAOJ01000098.1"/>
</dbReference>
<dbReference type="EMBL" id="BJXJ01000020">
    <property type="protein sequence ID" value="GEM76150.1"/>
    <property type="molecule type" value="Genomic_DNA"/>
</dbReference>
<reference evidence="2 3" key="1">
    <citation type="submission" date="2019-07" db="EMBL/GenBank/DDBJ databases">
        <title>Whole genome shotgun sequence of Vibrio sagamiensis NBRC 104589.</title>
        <authorList>
            <person name="Hosoyama A."/>
            <person name="Uohara A."/>
            <person name="Ohji S."/>
            <person name="Ichikawa N."/>
        </authorList>
    </citation>
    <scope>NUCLEOTIDE SEQUENCE [LARGE SCALE GENOMIC DNA]</scope>
    <source>
        <strain evidence="2 3">NBRC 104589</strain>
    </source>
</reference>
<keyword evidence="3" id="KW-1185">Reference proteome</keyword>
<accession>A0A511QFS0</accession>
<dbReference type="Proteomes" id="UP000321922">
    <property type="component" value="Unassembled WGS sequence"/>
</dbReference>
<gene>
    <name evidence="2" type="ORF">VSA01S_22620</name>
</gene>